<sequence length="273" mass="31630">MASKVQAMQDQVDQWAERIERTTSPSSSSMVVQYVAPTLQERLRSLRERFGRCTMQIELGQRKVDELVEKTRLRRLYMDHGSELFMEKREHLEGMAREVEGKRQDVLALQRHIRHHRLHLTSRLADIYPIERAPTIQTIYTIRGQCLPNSQYSGYEQEKIGTALGFTAHLIRLMSLFLDVPLRFPLYLRSSQSVVEDPLIPEDATTERFFPLSGMGQDKGRFDYAVLLLNKDVELLLRSQGMAVVDIRKTLPNLLRCVEALARESRANQRHVP</sequence>
<organism evidence="4 5">
    <name type="scientific">Piptocephalis cylindrospora</name>
    <dbReference type="NCBI Taxonomy" id="1907219"/>
    <lineage>
        <taxon>Eukaryota</taxon>
        <taxon>Fungi</taxon>
        <taxon>Fungi incertae sedis</taxon>
        <taxon>Zoopagomycota</taxon>
        <taxon>Zoopagomycotina</taxon>
        <taxon>Zoopagomycetes</taxon>
        <taxon>Zoopagales</taxon>
        <taxon>Piptocephalidaceae</taxon>
        <taxon>Piptocephalis</taxon>
    </lineage>
</organism>
<dbReference type="AlphaFoldDB" id="A0A4P9Y5C7"/>
<dbReference type="PANTHER" id="PTHR15157">
    <property type="entry name" value="UV RADIATION RESISTANCE-ASSOCIATED GENE PROTEIN"/>
    <property type="match status" value="1"/>
</dbReference>
<dbReference type="GO" id="GO:0035493">
    <property type="term" value="P:SNARE complex assembly"/>
    <property type="evidence" value="ECO:0007669"/>
    <property type="project" value="TreeGrafter"/>
</dbReference>
<evidence type="ECO:0000313" key="5">
    <source>
        <dbReference type="Proteomes" id="UP000267251"/>
    </source>
</evidence>
<dbReference type="GO" id="GO:0005768">
    <property type="term" value="C:endosome"/>
    <property type="evidence" value="ECO:0007669"/>
    <property type="project" value="TreeGrafter"/>
</dbReference>
<dbReference type="Proteomes" id="UP000267251">
    <property type="component" value="Unassembled WGS sequence"/>
</dbReference>
<keyword evidence="5" id="KW-1185">Reference proteome</keyword>
<name>A0A4P9Y5C7_9FUNG</name>
<dbReference type="OrthoDB" id="72772at2759"/>
<comment type="similarity">
    <text evidence="1">Belongs to the ATG14 family.</text>
</comment>
<dbReference type="InterPro" id="IPR018791">
    <property type="entry name" value="UV_resistance/autophagy_Atg14"/>
</dbReference>
<dbReference type="GO" id="GO:0000323">
    <property type="term" value="C:lytic vacuole"/>
    <property type="evidence" value="ECO:0007669"/>
    <property type="project" value="TreeGrafter"/>
</dbReference>
<evidence type="ECO:0000256" key="2">
    <source>
        <dbReference type="ARBA" id="ARBA00013807"/>
    </source>
</evidence>
<evidence type="ECO:0000256" key="3">
    <source>
        <dbReference type="ARBA" id="ARBA00023054"/>
    </source>
</evidence>
<proteinExistence type="inferred from homology"/>
<evidence type="ECO:0000313" key="4">
    <source>
        <dbReference type="EMBL" id="RKP12990.1"/>
    </source>
</evidence>
<dbReference type="GO" id="GO:0000149">
    <property type="term" value="F:SNARE binding"/>
    <property type="evidence" value="ECO:0007669"/>
    <property type="project" value="TreeGrafter"/>
</dbReference>
<evidence type="ECO:0000256" key="1">
    <source>
        <dbReference type="ARBA" id="ARBA00009574"/>
    </source>
</evidence>
<dbReference type="EMBL" id="KZ988140">
    <property type="protein sequence ID" value="RKP12990.1"/>
    <property type="molecule type" value="Genomic_DNA"/>
</dbReference>
<dbReference type="Pfam" id="PF10186">
    <property type="entry name" value="ATG14"/>
    <property type="match status" value="1"/>
</dbReference>
<keyword evidence="3" id="KW-0175">Coiled coil</keyword>
<protein>
    <recommendedName>
        <fullName evidence="2">Autophagy-related protein 14</fullName>
    </recommendedName>
</protein>
<dbReference type="GO" id="GO:0032991">
    <property type="term" value="C:protein-containing complex"/>
    <property type="evidence" value="ECO:0007669"/>
    <property type="project" value="UniProtKB-ARBA"/>
</dbReference>
<reference evidence="5" key="1">
    <citation type="journal article" date="2018" name="Nat. Microbiol.">
        <title>Leveraging single-cell genomics to expand the fungal tree of life.</title>
        <authorList>
            <person name="Ahrendt S.R."/>
            <person name="Quandt C.A."/>
            <person name="Ciobanu D."/>
            <person name="Clum A."/>
            <person name="Salamov A."/>
            <person name="Andreopoulos B."/>
            <person name="Cheng J.F."/>
            <person name="Woyke T."/>
            <person name="Pelin A."/>
            <person name="Henrissat B."/>
            <person name="Reynolds N.K."/>
            <person name="Benny G.L."/>
            <person name="Smith M.E."/>
            <person name="James T.Y."/>
            <person name="Grigoriev I.V."/>
        </authorList>
    </citation>
    <scope>NUCLEOTIDE SEQUENCE [LARGE SCALE GENOMIC DNA]</scope>
</reference>
<gene>
    <name evidence="4" type="ORF">BJ684DRAFT_20492</name>
</gene>
<accession>A0A4P9Y5C7</accession>
<dbReference type="PANTHER" id="PTHR15157:SF5">
    <property type="entry name" value="UV RADIATION RESISTANCE-ASSOCIATED GENE PROTEIN"/>
    <property type="match status" value="1"/>
</dbReference>